<comment type="caution">
    <text evidence="2">The sequence shown here is derived from an EMBL/GenBank/DDBJ whole genome shotgun (WGS) entry which is preliminary data.</text>
</comment>
<organism evidence="2 3">
    <name type="scientific">Penicillium bovifimosum</name>
    <dbReference type="NCBI Taxonomy" id="126998"/>
    <lineage>
        <taxon>Eukaryota</taxon>
        <taxon>Fungi</taxon>
        <taxon>Dikarya</taxon>
        <taxon>Ascomycota</taxon>
        <taxon>Pezizomycotina</taxon>
        <taxon>Eurotiomycetes</taxon>
        <taxon>Eurotiomycetidae</taxon>
        <taxon>Eurotiales</taxon>
        <taxon>Aspergillaceae</taxon>
        <taxon>Penicillium</taxon>
    </lineage>
</organism>
<proteinExistence type="predicted"/>
<dbReference type="GeneID" id="81406380"/>
<evidence type="ECO:0000313" key="2">
    <source>
        <dbReference type="EMBL" id="KAJ5130427.1"/>
    </source>
</evidence>
<dbReference type="AlphaFoldDB" id="A0A9W9L189"/>
<sequence length="118" mass="13054">MTSIMRLRTTLQARSQLPILSSTRIQQPPAILTRSYANKSSNDPEQPPTATPGEKGSKGSKGAPIPSNKAKPTLSEGAQSPKDYPQDVKQHNKEMEERYDRPYNGITDEGTVEPTFKR</sequence>
<feature type="compositionally biased region" description="Polar residues" evidence="1">
    <location>
        <begin position="1"/>
        <end position="26"/>
    </location>
</feature>
<evidence type="ECO:0000256" key="1">
    <source>
        <dbReference type="SAM" id="MobiDB-lite"/>
    </source>
</evidence>
<dbReference type="EMBL" id="JAPQKL010000005">
    <property type="protein sequence ID" value="KAJ5130427.1"/>
    <property type="molecule type" value="Genomic_DNA"/>
</dbReference>
<accession>A0A9W9L189</accession>
<gene>
    <name evidence="2" type="ORF">N7515_006466</name>
</gene>
<feature type="compositionally biased region" description="Basic and acidic residues" evidence="1">
    <location>
        <begin position="84"/>
        <end position="101"/>
    </location>
</feature>
<reference evidence="2" key="1">
    <citation type="submission" date="2022-11" db="EMBL/GenBank/DDBJ databases">
        <authorList>
            <person name="Petersen C."/>
        </authorList>
    </citation>
    <scope>NUCLEOTIDE SEQUENCE</scope>
    <source>
        <strain evidence="2">IBT 22155</strain>
    </source>
</reference>
<feature type="compositionally biased region" description="Polar residues" evidence="1">
    <location>
        <begin position="35"/>
        <end position="44"/>
    </location>
</feature>
<keyword evidence="3" id="KW-1185">Reference proteome</keyword>
<dbReference type="Proteomes" id="UP001149079">
    <property type="component" value="Unassembled WGS sequence"/>
</dbReference>
<feature type="region of interest" description="Disordered" evidence="1">
    <location>
        <begin position="1"/>
        <end position="118"/>
    </location>
</feature>
<evidence type="ECO:0000313" key="3">
    <source>
        <dbReference type="Proteomes" id="UP001149079"/>
    </source>
</evidence>
<dbReference type="OrthoDB" id="5334244at2759"/>
<dbReference type="RefSeq" id="XP_056520806.1">
    <property type="nucleotide sequence ID" value="XM_056667210.1"/>
</dbReference>
<name>A0A9W9L189_9EURO</name>
<protein>
    <submittedName>
        <fullName evidence="2">Uncharacterized protein</fullName>
    </submittedName>
</protein>
<reference evidence="2" key="2">
    <citation type="journal article" date="2023" name="IMA Fungus">
        <title>Comparative genomic study of the Penicillium genus elucidates a diverse pangenome and 15 lateral gene transfer events.</title>
        <authorList>
            <person name="Petersen C."/>
            <person name="Sorensen T."/>
            <person name="Nielsen M.R."/>
            <person name="Sondergaard T.E."/>
            <person name="Sorensen J.L."/>
            <person name="Fitzpatrick D.A."/>
            <person name="Frisvad J.C."/>
            <person name="Nielsen K.L."/>
        </authorList>
    </citation>
    <scope>NUCLEOTIDE SEQUENCE</scope>
    <source>
        <strain evidence="2">IBT 22155</strain>
    </source>
</reference>